<keyword evidence="2" id="KW-0677">Repeat</keyword>
<reference evidence="4" key="1">
    <citation type="submission" date="2022-07" db="EMBL/GenBank/DDBJ databases">
        <title>Genome Sequence of Physisporinus lineatus.</title>
        <authorList>
            <person name="Buettner E."/>
        </authorList>
    </citation>
    <scope>NUCLEOTIDE SEQUENCE</scope>
    <source>
        <strain evidence="4">VT162</strain>
    </source>
</reference>
<feature type="compositionally biased region" description="Polar residues" evidence="3">
    <location>
        <begin position="12"/>
        <end position="44"/>
    </location>
</feature>
<name>A0AAD5YDQ0_9APHY</name>
<accession>A0AAD5YDQ0</accession>
<feature type="compositionally biased region" description="Low complexity" evidence="3">
    <location>
        <begin position="46"/>
        <end position="63"/>
    </location>
</feature>
<evidence type="ECO:0000313" key="5">
    <source>
        <dbReference type="Proteomes" id="UP001212997"/>
    </source>
</evidence>
<dbReference type="Proteomes" id="UP001212997">
    <property type="component" value="Unassembled WGS sequence"/>
</dbReference>
<dbReference type="PANTHER" id="PTHR46093">
    <property type="entry name" value="ACYL-COA-BINDING DOMAIN-CONTAINING PROTEIN 5"/>
    <property type="match status" value="1"/>
</dbReference>
<feature type="compositionally biased region" description="Basic and acidic residues" evidence="3">
    <location>
        <begin position="120"/>
        <end position="140"/>
    </location>
</feature>
<evidence type="ECO:0000256" key="1">
    <source>
        <dbReference type="ARBA" id="ARBA00022441"/>
    </source>
</evidence>
<dbReference type="Gene3D" id="2.120.10.80">
    <property type="entry name" value="Kelch-type beta propeller"/>
    <property type="match status" value="2"/>
</dbReference>
<evidence type="ECO:0008006" key="6">
    <source>
        <dbReference type="Google" id="ProtNLM"/>
    </source>
</evidence>
<dbReference type="SUPFAM" id="SSF117281">
    <property type="entry name" value="Kelch motif"/>
    <property type="match status" value="1"/>
</dbReference>
<dbReference type="InterPro" id="IPR015915">
    <property type="entry name" value="Kelch-typ_b-propeller"/>
</dbReference>
<keyword evidence="5" id="KW-1185">Reference proteome</keyword>
<dbReference type="Pfam" id="PF24681">
    <property type="entry name" value="Kelch_KLHDC2_KLHL20_DRC7"/>
    <property type="match status" value="1"/>
</dbReference>
<feature type="compositionally biased region" description="Polar residues" evidence="3">
    <location>
        <begin position="71"/>
        <end position="88"/>
    </location>
</feature>
<evidence type="ECO:0000256" key="3">
    <source>
        <dbReference type="SAM" id="MobiDB-lite"/>
    </source>
</evidence>
<dbReference type="EMBL" id="JANAWD010000697">
    <property type="protein sequence ID" value="KAJ3476527.1"/>
    <property type="molecule type" value="Genomic_DNA"/>
</dbReference>
<dbReference type="AlphaFoldDB" id="A0AAD5YDQ0"/>
<feature type="compositionally biased region" description="Low complexity" evidence="3">
    <location>
        <begin position="89"/>
        <end position="102"/>
    </location>
</feature>
<dbReference type="PANTHER" id="PTHR46093:SF18">
    <property type="entry name" value="FIBRONECTIN TYPE-III DOMAIN-CONTAINING PROTEIN"/>
    <property type="match status" value="1"/>
</dbReference>
<comment type="caution">
    <text evidence="4">The sequence shown here is derived from an EMBL/GenBank/DDBJ whole genome shotgun (WGS) entry which is preliminary data.</text>
</comment>
<evidence type="ECO:0000313" key="4">
    <source>
        <dbReference type="EMBL" id="KAJ3476527.1"/>
    </source>
</evidence>
<evidence type="ECO:0000256" key="2">
    <source>
        <dbReference type="ARBA" id="ARBA00022737"/>
    </source>
</evidence>
<feature type="region of interest" description="Disordered" evidence="3">
    <location>
        <begin position="1"/>
        <end position="164"/>
    </location>
</feature>
<gene>
    <name evidence="4" type="ORF">NLI96_g11094</name>
</gene>
<sequence>MPPPPGVIDSPRISSLSNVPEENTPTRGGSPYLHQSLSGSTSTFKALAPAASTTSLNSTASAARPPMGPRNPSNLRTASSASIGQQLEASTASSTTPTVAGSIMSKKGGIPRTKSPMGTVKEREKEKEKEGGGGGKESHNIIKGSRSVANMSAPSGAQPRLRSTPHLSYPKEVELAPATLMYWSRTPAYGVMPGHGMRAHSATLIDSTAWIFGGCDERGCWKDIWCFNTETMQWSHPDMLGDTPPPCRAHTTTLVDRRLVVFGGGEGPVYRNDVYILDTMTRRWTQPRFPPDAPVPPPRRAHTAVFYRNKVWVFGGGNGTQALNDLWTLDVGLKFDSLLWSQVKLDVFHRRLSHTATQVGSYLFIWGGHDGTQYTSELLLFNLVSLNFEGRTIAGKPPIARGYHAALIADSRLFIFGGFNGNEVFDDVHNLDLAGAAYLPQVTSFTIDVD</sequence>
<keyword evidence="1" id="KW-0880">Kelch repeat</keyword>
<protein>
    <recommendedName>
        <fullName evidence="6">Galactose oxidase</fullName>
    </recommendedName>
</protein>
<organism evidence="4 5">
    <name type="scientific">Meripilus lineatus</name>
    <dbReference type="NCBI Taxonomy" id="2056292"/>
    <lineage>
        <taxon>Eukaryota</taxon>
        <taxon>Fungi</taxon>
        <taxon>Dikarya</taxon>
        <taxon>Basidiomycota</taxon>
        <taxon>Agaricomycotina</taxon>
        <taxon>Agaricomycetes</taxon>
        <taxon>Polyporales</taxon>
        <taxon>Meripilaceae</taxon>
        <taxon>Meripilus</taxon>
    </lineage>
</organism>
<proteinExistence type="predicted"/>